<feature type="compositionally biased region" description="Basic and acidic residues" evidence="1">
    <location>
        <begin position="30"/>
        <end position="44"/>
    </location>
</feature>
<feature type="compositionally biased region" description="Basic and acidic residues" evidence="1">
    <location>
        <begin position="1"/>
        <end position="12"/>
    </location>
</feature>
<sequence>MERSNKEVKEGEGAFTGTSSGPISYADIEGSPRGDEDQGDRRTYMDSVLGQRKARPHTDQPHEDYAIWETESETEEHEADNEPSIVVVEKTLGDYECPEKDALTRNRVVMMTAIQKLEEGKILAKQMKEALSQEAQATPPMAPRRWCKNLGGRGNRQTRTQQARQVLDEGMPADNTEAGTELVREEIPRTKIGGTKNTRREKAKEGNQNNDKQHGSQHDVAGGSEASSQSTKGKGIAGTIDLRKGLNVGYSMDINELQRENRNSFRMVDGTIKGPHDDVDTLVDQSSLSDTVLINGICAEFGLNIIGPPITLHNVEPKPPDIPYHMDQSHNSQNNFPPSSGPPSSHGEPNGRLESSSQSSQAMDMEFVPDSLDWAEAEAGVVMHID</sequence>
<feature type="region of interest" description="Disordered" evidence="1">
    <location>
        <begin position="316"/>
        <end position="370"/>
    </location>
</feature>
<feature type="region of interest" description="Disordered" evidence="1">
    <location>
        <begin position="1"/>
        <end position="82"/>
    </location>
</feature>
<comment type="caution">
    <text evidence="2">The sequence shown here is derived from an EMBL/GenBank/DDBJ whole genome shotgun (WGS) entry which is preliminary data.</text>
</comment>
<feature type="compositionally biased region" description="Acidic residues" evidence="1">
    <location>
        <begin position="70"/>
        <end position="81"/>
    </location>
</feature>
<evidence type="ECO:0000313" key="3">
    <source>
        <dbReference type="Proteomes" id="UP001372338"/>
    </source>
</evidence>
<protein>
    <submittedName>
        <fullName evidence="2">Uncharacterized protein</fullName>
    </submittedName>
</protein>
<evidence type="ECO:0000256" key="1">
    <source>
        <dbReference type="SAM" id="MobiDB-lite"/>
    </source>
</evidence>
<feature type="compositionally biased region" description="Basic and acidic residues" evidence="1">
    <location>
        <begin position="56"/>
        <end position="65"/>
    </location>
</feature>
<reference evidence="2 3" key="1">
    <citation type="submission" date="2024-01" db="EMBL/GenBank/DDBJ databases">
        <title>The genomes of 5 underutilized Papilionoideae crops provide insights into root nodulation and disease resistanc.</title>
        <authorList>
            <person name="Yuan L."/>
        </authorList>
    </citation>
    <scope>NUCLEOTIDE SEQUENCE [LARGE SCALE GENOMIC DNA]</scope>
    <source>
        <strain evidence="2">ZHUSHIDOU_FW_LH</strain>
        <tissue evidence="2">Leaf</tissue>
    </source>
</reference>
<accession>A0AAN9E2T2</accession>
<name>A0AAN9E2T2_CROPI</name>
<organism evidence="2 3">
    <name type="scientific">Crotalaria pallida</name>
    <name type="common">Smooth rattlebox</name>
    <name type="synonym">Crotalaria striata</name>
    <dbReference type="NCBI Taxonomy" id="3830"/>
    <lineage>
        <taxon>Eukaryota</taxon>
        <taxon>Viridiplantae</taxon>
        <taxon>Streptophyta</taxon>
        <taxon>Embryophyta</taxon>
        <taxon>Tracheophyta</taxon>
        <taxon>Spermatophyta</taxon>
        <taxon>Magnoliopsida</taxon>
        <taxon>eudicotyledons</taxon>
        <taxon>Gunneridae</taxon>
        <taxon>Pentapetalae</taxon>
        <taxon>rosids</taxon>
        <taxon>fabids</taxon>
        <taxon>Fabales</taxon>
        <taxon>Fabaceae</taxon>
        <taxon>Papilionoideae</taxon>
        <taxon>50 kb inversion clade</taxon>
        <taxon>genistoids sensu lato</taxon>
        <taxon>core genistoids</taxon>
        <taxon>Crotalarieae</taxon>
        <taxon>Crotalaria</taxon>
    </lineage>
</organism>
<proteinExistence type="predicted"/>
<feature type="compositionally biased region" description="Polar residues" evidence="1">
    <location>
        <begin position="353"/>
        <end position="362"/>
    </location>
</feature>
<gene>
    <name evidence="2" type="ORF">RIF29_38970</name>
</gene>
<feature type="compositionally biased region" description="Polar residues" evidence="1">
    <location>
        <begin position="155"/>
        <end position="164"/>
    </location>
</feature>
<feature type="compositionally biased region" description="Low complexity" evidence="1">
    <location>
        <begin position="331"/>
        <end position="350"/>
    </location>
</feature>
<dbReference type="AlphaFoldDB" id="A0AAN9E2T2"/>
<evidence type="ECO:0000313" key="2">
    <source>
        <dbReference type="EMBL" id="KAK7244152.1"/>
    </source>
</evidence>
<feature type="compositionally biased region" description="Basic and acidic residues" evidence="1">
    <location>
        <begin position="198"/>
        <end position="217"/>
    </location>
</feature>
<feature type="region of interest" description="Disordered" evidence="1">
    <location>
        <begin position="133"/>
        <end position="236"/>
    </location>
</feature>
<dbReference type="EMBL" id="JAYWIO010000008">
    <property type="protein sequence ID" value="KAK7244152.1"/>
    <property type="molecule type" value="Genomic_DNA"/>
</dbReference>
<dbReference type="Proteomes" id="UP001372338">
    <property type="component" value="Unassembled WGS sequence"/>
</dbReference>
<keyword evidence="3" id="KW-1185">Reference proteome</keyword>